<reference evidence="10" key="3">
    <citation type="submission" date="2025-09" db="UniProtKB">
        <authorList>
            <consortium name="Ensembl"/>
        </authorList>
    </citation>
    <scope>IDENTIFICATION</scope>
</reference>
<gene>
    <name evidence="10" type="primary">LOC102364036</name>
</gene>
<dbReference type="OrthoDB" id="306876at2759"/>
<dbReference type="InterPro" id="IPR000620">
    <property type="entry name" value="EamA_dom"/>
</dbReference>
<evidence type="ECO:0000256" key="7">
    <source>
        <dbReference type="SAM" id="MobiDB-lite"/>
    </source>
</evidence>
<keyword evidence="2 8" id="KW-0812">Transmembrane</keyword>
<dbReference type="GO" id="GO:0016020">
    <property type="term" value="C:membrane"/>
    <property type="evidence" value="ECO:0007669"/>
    <property type="project" value="UniProtKB-SubCell"/>
</dbReference>
<organism evidence="10 11">
    <name type="scientific">Latimeria chalumnae</name>
    <name type="common">Coelacanth</name>
    <dbReference type="NCBI Taxonomy" id="7897"/>
    <lineage>
        <taxon>Eukaryota</taxon>
        <taxon>Metazoa</taxon>
        <taxon>Chordata</taxon>
        <taxon>Craniata</taxon>
        <taxon>Vertebrata</taxon>
        <taxon>Euteleostomi</taxon>
        <taxon>Coelacanthiformes</taxon>
        <taxon>Coelacanthidae</taxon>
        <taxon>Latimeria</taxon>
    </lineage>
</organism>
<keyword evidence="3" id="KW-0677">Repeat</keyword>
<evidence type="ECO:0000259" key="9">
    <source>
        <dbReference type="Pfam" id="PF00892"/>
    </source>
</evidence>
<feature type="transmembrane region" description="Helical" evidence="8">
    <location>
        <begin position="100"/>
        <end position="117"/>
    </location>
</feature>
<evidence type="ECO:0000256" key="1">
    <source>
        <dbReference type="ARBA" id="ARBA00004141"/>
    </source>
</evidence>
<dbReference type="GeneTree" id="ENSGT00940000153249"/>
<evidence type="ECO:0000256" key="3">
    <source>
        <dbReference type="ARBA" id="ARBA00022737"/>
    </source>
</evidence>
<sequence>MFSKGFLLLKVLQRRHEPTQRTWSYEETIDTRPKSQERPLDLGLGTESGEASPPEQSKCRLSENMKGILIALFGGAIPSGFVAPFTRIAYQTSRMPSLEILFIRCCFHLSFAFFLRYKRISFFGPPKTWHRIFLHSFINIISIGCAYSSFMVMPTGNAATVRKGSSTICSTLLTLCLASDKLTGYDWLGLIGSTIGLLIIIVPDLLNLDKKTLMYDIFGYSLALLGGVALAIGLVIFRTFKHQSKLLMAAFNFGVVGSICCAPVMCLLQTPVLPQDLLTWCCVVTISILALISFLCANYAVIRTHPALVCALLHSEVVVTMIIQYFVLREQVSPFDIIGAGVIIGSIIVITVQNFSFEVERLGEVEK</sequence>
<comment type="similarity">
    <text evidence="6">Belongs to the SLC35G solute transporter family.</text>
</comment>
<dbReference type="eggNOG" id="ENOG502RCFC">
    <property type="taxonomic scope" value="Eukaryota"/>
</dbReference>
<name>H3AX08_LATCH</name>
<dbReference type="AlphaFoldDB" id="H3AX08"/>
<comment type="subcellular location">
    <subcellularLocation>
        <location evidence="1">Membrane</location>
        <topology evidence="1">Multi-pass membrane protein</topology>
    </subcellularLocation>
</comment>
<evidence type="ECO:0000256" key="4">
    <source>
        <dbReference type="ARBA" id="ARBA00022989"/>
    </source>
</evidence>
<dbReference type="Gene3D" id="1.10.3730.20">
    <property type="match status" value="1"/>
</dbReference>
<dbReference type="GeneID" id="102364036"/>
<proteinExistence type="inferred from homology"/>
<feature type="transmembrane region" description="Helical" evidence="8">
    <location>
        <begin position="68"/>
        <end position="88"/>
    </location>
</feature>
<feature type="compositionally biased region" description="Basic and acidic residues" evidence="7">
    <location>
        <begin position="29"/>
        <end position="40"/>
    </location>
</feature>
<dbReference type="KEGG" id="lcm:102364036"/>
<feature type="transmembrane region" description="Helical" evidence="8">
    <location>
        <begin position="129"/>
        <end position="150"/>
    </location>
</feature>
<evidence type="ECO:0000256" key="6">
    <source>
        <dbReference type="ARBA" id="ARBA00038136"/>
    </source>
</evidence>
<feature type="transmembrane region" description="Helical" evidence="8">
    <location>
        <begin position="306"/>
        <end position="328"/>
    </location>
</feature>
<protein>
    <recommendedName>
        <fullName evidence="9">EamA domain-containing protein</fullName>
    </recommendedName>
</protein>
<keyword evidence="4 8" id="KW-1133">Transmembrane helix</keyword>
<keyword evidence="11" id="KW-1185">Reference proteome</keyword>
<feature type="transmembrane region" description="Helical" evidence="8">
    <location>
        <begin position="335"/>
        <end position="357"/>
    </location>
</feature>
<evidence type="ECO:0000256" key="5">
    <source>
        <dbReference type="ARBA" id="ARBA00023136"/>
    </source>
</evidence>
<evidence type="ECO:0000313" key="10">
    <source>
        <dbReference type="Ensembl" id="ENSLACP00000014179.2"/>
    </source>
</evidence>
<feature type="transmembrane region" description="Helical" evidence="8">
    <location>
        <begin position="277"/>
        <end position="300"/>
    </location>
</feature>
<accession>H3AX08</accession>
<reference evidence="11" key="1">
    <citation type="submission" date="2011-08" db="EMBL/GenBank/DDBJ databases">
        <title>The draft genome of Latimeria chalumnae.</title>
        <authorList>
            <person name="Di Palma F."/>
            <person name="Alfoldi J."/>
            <person name="Johnson J."/>
            <person name="Berlin A."/>
            <person name="Gnerre S."/>
            <person name="Jaffe D."/>
            <person name="MacCallum I."/>
            <person name="Young S."/>
            <person name="Walker B.J."/>
            <person name="Lander E."/>
            <person name="Lindblad-Toh K."/>
        </authorList>
    </citation>
    <scope>NUCLEOTIDE SEQUENCE [LARGE SCALE GENOMIC DNA]</scope>
    <source>
        <strain evidence="11">Wild caught</strain>
    </source>
</reference>
<feature type="region of interest" description="Disordered" evidence="7">
    <location>
        <begin position="24"/>
        <end position="57"/>
    </location>
</feature>
<dbReference type="SUPFAM" id="SSF103481">
    <property type="entry name" value="Multidrug resistance efflux transporter EmrE"/>
    <property type="match status" value="2"/>
</dbReference>
<dbReference type="RefSeq" id="XP_064408866.1">
    <property type="nucleotide sequence ID" value="XM_064552796.1"/>
</dbReference>
<keyword evidence="5 8" id="KW-0472">Membrane</keyword>
<dbReference type="PANTHER" id="PTHR22911">
    <property type="entry name" value="ACYL-MALONYL CONDENSING ENZYME-RELATED"/>
    <property type="match status" value="1"/>
</dbReference>
<dbReference type="PANTHER" id="PTHR22911:SF32">
    <property type="entry name" value="SOLUTE CARRIER FAMILY 35 MEMBER G5-RELATED"/>
    <property type="match status" value="1"/>
</dbReference>
<feature type="transmembrane region" description="Helical" evidence="8">
    <location>
        <begin position="246"/>
        <end position="268"/>
    </location>
</feature>
<dbReference type="InterPro" id="IPR037185">
    <property type="entry name" value="EmrE-like"/>
</dbReference>
<dbReference type="Pfam" id="PF00892">
    <property type="entry name" value="EamA"/>
    <property type="match status" value="2"/>
</dbReference>
<dbReference type="EMBL" id="AFYH01088990">
    <property type="status" value="NOT_ANNOTATED_CDS"/>
    <property type="molecule type" value="Genomic_DNA"/>
</dbReference>
<dbReference type="HOGENOM" id="CLU_055637_0_0_1"/>
<feature type="domain" description="EamA" evidence="9">
    <location>
        <begin position="218"/>
        <end position="351"/>
    </location>
</feature>
<dbReference type="Ensembl" id="ENSLACT00000014278.2">
    <property type="protein sequence ID" value="ENSLACP00000014179.2"/>
    <property type="gene ID" value="ENSLACG00000012482.2"/>
</dbReference>
<dbReference type="InParanoid" id="H3AX08"/>
<evidence type="ECO:0000313" key="11">
    <source>
        <dbReference type="Proteomes" id="UP000008672"/>
    </source>
</evidence>
<dbReference type="OMA" id="LPWHQRC"/>
<evidence type="ECO:0000256" key="2">
    <source>
        <dbReference type="ARBA" id="ARBA00022692"/>
    </source>
</evidence>
<dbReference type="Proteomes" id="UP000008672">
    <property type="component" value="Unassembled WGS sequence"/>
</dbReference>
<feature type="domain" description="EamA" evidence="9">
    <location>
        <begin position="67"/>
        <end position="201"/>
    </location>
</feature>
<feature type="transmembrane region" description="Helical" evidence="8">
    <location>
        <begin position="187"/>
        <end position="206"/>
    </location>
</feature>
<feature type="transmembrane region" description="Helical" evidence="8">
    <location>
        <begin position="218"/>
        <end position="240"/>
    </location>
</feature>
<evidence type="ECO:0000256" key="8">
    <source>
        <dbReference type="SAM" id="Phobius"/>
    </source>
</evidence>
<reference evidence="10" key="2">
    <citation type="submission" date="2025-08" db="UniProtKB">
        <authorList>
            <consortium name="Ensembl"/>
        </authorList>
    </citation>
    <scope>IDENTIFICATION</scope>
</reference>